<proteinExistence type="predicted"/>
<comment type="caution">
    <text evidence="2">The sequence shown here is derived from an EMBL/GenBank/DDBJ whole genome shotgun (WGS) entry which is preliminary data.</text>
</comment>
<keyword evidence="3" id="KW-1185">Reference proteome</keyword>
<evidence type="ECO:0000313" key="3">
    <source>
        <dbReference type="Proteomes" id="UP001500620"/>
    </source>
</evidence>
<dbReference type="EMBL" id="BAABAT010000022">
    <property type="protein sequence ID" value="GAA4255922.1"/>
    <property type="molecule type" value="Genomic_DNA"/>
</dbReference>
<dbReference type="InterPro" id="IPR045851">
    <property type="entry name" value="AMP-bd_C_sf"/>
</dbReference>
<gene>
    <name evidence="2" type="ORF">GCM10022255_066700</name>
</gene>
<dbReference type="SUPFAM" id="SSF56801">
    <property type="entry name" value="Acetyl-CoA synthetase-like"/>
    <property type="match status" value="1"/>
</dbReference>
<dbReference type="PANTHER" id="PTHR43767">
    <property type="entry name" value="LONG-CHAIN-FATTY-ACID--COA LIGASE"/>
    <property type="match status" value="1"/>
</dbReference>
<dbReference type="Proteomes" id="UP001500620">
    <property type="component" value="Unassembled WGS sequence"/>
</dbReference>
<evidence type="ECO:0000259" key="1">
    <source>
        <dbReference type="Pfam" id="PF13193"/>
    </source>
</evidence>
<protein>
    <recommendedName>
        <fullName evidence="1">AMP-binding enzyme C-terminal domain-containing protein</fullName>
    </recommendedName>
</protein>
<feature type="domain" description="AMP-binding enzyme C-terminal" evidence="1">
    <location>
        <begin position="6"/>
        <end position="78"/>
    </location>
</feature>
<name>A0ABP8DH29_9ACTN</name>
<dbReference type="InterPro" id="IPR050237">
    <property type="entry name" value="ATP-dep_AMP-bd_enzyme"/>
</dbReference>
<dbReference type="Gene3D" id="3.30.300.30">
    <property type="match status" value="1"/>
</dbReference>
<dbReference type="InterPro" id="IPR025110">
    <property type="entry name" value="AMP-bd_C"/>
</dbReference>
<organism evidence="2 3">
    <name type="scientific">Dactylosporangium darangshiense</name>
    <dbReference type="NCBI Taxonomy" id="579108"/>
    <lineage>
        <taxon>Bacteria</taxon>
        <taxon>Bacillati</taxon>
        <taxon>Actinomycetota</taxon>
        <taxon>Actinomycetes</taxon>
        <taxon>Micromonosporales</taxon>
        <taxon>Micromonosporaceae</taxon>
        <taxon>Dactylosporangium</taxon>
    </lineage>
</organism>
<sequence>MYPRDVEDVLAQHPAVSMAAVVGRPDERLGEEVVAFVSLREPCEPADLEAFARERLAPTKRPRDIRIVDEIPLTSVGKLNRKALRGAL</sequence>
<dbReference type="Pfam" id="PF13193">
    <property type="entry name" value="AMP-binding_C"/>
    <property type="match status" value="1"/>
</dbReference>
<accession>A0ABP8DH29</accession>
<dbReference type="PANTHER" id="PTHR43767:SF1">
    <property type="entry name" value="NONRIBOSOMAL PEPTIDE SYNTHASE PES1 (EUROFUNG)-RELATED"/>
    <property type="match status" value="1"/>
</dbReference>
<evidence type="ECO:0000313" key="2">
    <source>
        <dbReference type="EMBL" id="GAA4255922.1"/>
    </source>
</evidence>
<reference evidence="3" key="1">
    <citation type="journal article" date="2019" name="Int. J. Syst. Evol. Microbiol.">
        <title>The Global Catalogue of Microorganisms (GCM) 10K type strain sequencing project: providing services to taxonomists for standard genome sequencing and annotation.</title>
        <authorList>
            <consortium name="The Broad Institute Genomics Platform"/>
            <consortium name="The Broad Institute Genome Sequencing Center for Infectious Disease"/>
            <person name="Wu L."/>
            <person name="Ma J."/>
        </authorList>
    </citation>
    <scope>NUCLEOTIDE SEQUENCE [LARGE SCALE GENOMIC DNA]</scope>
    <source>
        <strain evidence="3">JCM 17441</strain>
    </source>
</reference>